<dbReference type="SMART" id="SM00060">
    <property type="entry name" value="FN3"/>
    <property type="match status" value="2"/>
</dbReference>
<evidence type="ECO:0000313" key="5">
    <source>
        <dbReference type="Proteomes" id="UP000184147"/>
    </source>
</evidence>
<dbReference type="InterPro" id="IPR036116">
    <property type="entry name" value="FN3_sf"/>
</dbReference>
<dbReference type="Gene3D" id="2.60.40.10">
    <property type="entry name" value="Immunoglobulins"/>
    <property type="match status" value="6"/>
</dbReference>
<dbReference type="SUPFAM" id="SSF49373">
    <property type="entry name" value="Invasin/intimin cell-adhesion fragments"/>
    <property type="match status" value="1"/>
</dbReference>
<proteinExistence type="predicted"/>
<dbReference type="SMART" id="SM00409">
    <property type="entry name" value="IG"/>
    <property type="match status" value="4"/>
</dbReference>
<feature type="domain" description="Fibronectin type-III" evidence="3">
    <location>
        <begin position="744"/>
        <end position="837"/>
    </location>
</feature>
<evidence type="ECO:0000313" key="4">
    <source>
        <dbReference type="EMBL" id="SHE91118.1"/>
    </source>
</evidence>
<dbReference type="Pfam" id="PF00041">
    <property type="entry name" value="fn3"/>
    <property type="match status" value="2"/>
</dbReference>
<evidence type="ECO:0000259" key="3">
    <source>
        <dbReference type="PROSITE" id="PS50853"/>
    </source>
</evidence>
<dbReference type="InterPro" id="IPR008964">
    <property type="entry name" value="Invasin/intimin_cell_adhesion"/>
</dbReference>
<evidence type="ECO:0000259" key="2">
    <source>
        <dbReference type="PROSITE" id="PS50835"/>
    </source>
</evidence>
<dbReference type="PROSITE" id="PS50853">
    <property type="entry name" value="FN3"/>
    <property type="match status" value="2"/>
</dbReference>
<evidence type="ECO:0000256" key="1">
    <source>
        <dbReference type="SAM" id="Phobius"/>
    </source>
</evidence>
<dbReference type="SUPFAM" id="SSF48726">
    <property type="entry name" value="Immunoglobulin"/>
    <property type="match status" value="3"/>
</dbReference>
<dbReference type="InterPro" id="IPR003961">
    <property type="entry name" value="FN3_dom"/>
</dbReference>
<gene>
    <name evidence="4" type="ORF">SAMN05444377_1021</name>
</gene>
<dbReference type="Gene3D" id="2.60.120.260">
    <property type="entry name" value="Galactose-binding domain-like"/>
    <property type="match status" value="1"/>
</dbReference>
<dbReference type="InterPro" id="IPR013783">
    <property type="entry name" value="Ig-like_fold"/>
</dbReference>
<dbReference type="InterPro" id="IPR007110">
    <property type="entry name" value="Ig-like_dom"/>
</dbReference>
<dbReference type="PROSITE" id="PS50835">
    <property type="entry name" value="IG_LIKE"/>
    <property type="match status" value="1"/>
</dbReference>
<keyword evidence="1" id="KW-0472">Membrane</keyword>
<accession>A0A1M4XC73</accession>
<feature type="transmembrane region" description="Helical" evidence="1">
    <location>
        <begin position="35"/>
        <end position="56"/>
    </location>
</feature>
<protein>
    <submittedName>
        <fullName evidence="4">Fibronectin type III domain-containing protein</fullName>
    </submittedName>
</protein>
<organism evidence="4 5">
    <name type="scientific">Flavobacterium fontis</name>
    <dbReference type="NCBI Taxonomy" id="1124188"/>
    <lineage>
        <taxon>Bacteria</taxon>
        <taxon>Pseudomonadati</taxon>
        <taxon>Bacteroidota</taxon>
        <taxon>Flavobacteriia</taxon>
        <taxon>Flavobacteriales</taxon>
        <taxon>Flavobacteriaceae</taxon>
        <taxon>Flavobacterium</taxon>
    </lineage>
</organism>
<dbReference type="Pfam" id="PF11617">
    <property type="entry name" value="Cu-binding_MopE"/>
    <property type="match status" value="1"/>
</dbReference>
<dbReference type="Gene3D" id="2.60.120.200">
    <property type="match status" value="1"/>
</dbReference>
<keyword evidence="1" id="KW-0812">Transmembrane</keyword>
<dbReference type="SUPFAM" id="SSF49265">
    <property type="entry name" value="Fibronectin type III"/>
    <property type="match status" value="2"/>
</dbReference>
<keyword evidence="5" id="KW-1185">Reference proteome</keyword>
<dbReference type="Proteomes" id="UP000184147">
    <property type="component" value="Unassembled WGS sequence"/>
</dbReference>
<dbReference type="InterPro" id="IPR014756">
    <property type="entry name" value="Ig_E-set"/>
</dbReference>
<feature type="domain" description="Fibronectin type-III" evidence="3">
    <location>
        <begin position="478"/>
        <end position="569"/>
    </location>
</feature>
<dbReference type="EMBL" id="FQVQ01000002">
    <property type="protein sequence ID" value="SHE91118.1"/>
    <property type="molecule type" value="Genomic_DNA"/>
</dbReference>
<dbReference type="SUPFAM" id="SSF81296">
    <property type="entry name" value="E set domains"/>
    <property type="match status" value="1"/>
</dbReference>
<sequence>MDNYNSKVRENAFSGCSSSSSGYPKNNGVKRNYRTTWFVSLMMLVISTVSLIAQVGPPTSGAGITNGYSFAQTSGTYTPLSASRVIWQSNATLGTDAVSSAVTLPWTFRFNGKSYNSIRISNNGFITFGDNPPLATTYTGLSSNPNPNYEGAIAGFAVNLRNATTTTSEISYETVGGNTFVVQFQDLQGNTAAAAQRITFQIQLEQTTNVVRIVYGTWASGTAALTGQVGLKGGESSDVNNRTGTNWTTTTAGTLTTSSCTLGTTGGTTIPASGLTFTYTPGTWVSATGTYASLPFTENFGTWANGNSTGDLPNATNWRSWPSRGDTSWRANNAGVSGFTSTSGWTSTTESTATAITAPAVVPTARFHSYDASAGSFGYMDLFVDMSTGGPGTRTIAFDYRNQSGTDALQVQISTDGGLTFTNLGAALGIATSWTNVTRVTASTSATTVIRFLGTGDFGSDDIFIDNLNVSATPSCINPTALTASSVTANGATISWTAPASGNTPVGYEYAVTTSPVPPTSGAFVAATTASVTGLSAVTTYYIHVRSVCTIGTDISTWSTSAPFVTPCNPITTLPWNEGFESTTLGTTVAGSSTNLPSCWTSQSTQWSSTNATTYNTARTGSNYIRYAWSTTNAFMWTPPFQLTAGVSYDFSFFGQGDGFTGWNNDIFVNTTPSATGATQLTPTYTAAGSGTIAIQSYAKVTRSFVPPTTGVYYFAIRGNQSSGTPWYMAFDDFRLELTPTCTEPTALTANGITNTSANLNWTAATITPGNGYDYFVSTTNTAPTALTTPTGNVTGTTVALTGLNSNTQYFYWVRANCSVSDQSAWAAGGSFTTQLVVPTPYNEPFATTTTPTGYNLTSFFIGTPAGGNPGNSIYINLWSSTTSGNFSTVNLGPVLAGQVLTFDYRNINFGAGATTSTGTGTILVQISTNYGTSYTTLETINIDSNINWRPKTYNLSAYVGQNVKIRFQGTWATGDYYFAVDNIKIDTPCSGAPLVPNVTPVVQRVCPNLPVLPFTANGVDTGIGVTYQWEQSTDGGASWGNAVGGSGATTAVYTPPVFAGTTIQYRLRSTCTNTSQDSFSNTVEINNNANPLPLNEPFTNLNTLGGWTVTGGFAIGTARGATGNPGANAFTNLSTSNTTATLSTAKFGPVQTGMAVSFDLKISNFASPFAPPAAGWGSIEVLASTDCGTSYVAIGTISDAPTASYRNYKFNLGAYAGQNVNIRLTCSWLTGSYDVSIDNLRIDFTAPVIDSFTPTAVCFNEGGTVNLTGYSFTGTTAVTLNGAPVTSFTVNSDTSMSVVVPSGATSGVFAATNAYGTGSSVNSLTITPNPTVDPIVGSTNAICLSSPSLALTNNTAQGVWGTSNPAVATVNGGNVTALAAGAATITYTVTVSGCSTTASYPINVYAPVAITTQPSGVAILTGTNTSFSVVATGSGLAYQWYESTDGGFNFTAVVDGGEYSGATTATLTLTAVPSSFNNNRYYCQVTGTAPCTSLDSNTVILNVGNTAITTQPTNVTLCESGVATFSVVATGTGLTYQWYQNDGIEELPLEDGGDISGATSDTLVIQNADNTRNNYTYYVVVNGGNIVSSNTVTLFINTGVSVSTQPTDVTVCRTTGNAVFTAVAAGSVSSVQWQVSANGTTGWTNVSGGTYDSITGTTTLTIPVTGSSTVGTTFYRVLVNVAAPCTGVTSSVASLTIQQPTITVTPGSATYCVPGSAVSLTANGAVSYVWSPATGLSATTGATVLASPSTTTVYTVVGTDALGCTNSTTVTVTVSNTVTASANASELGVCPSTAVNLTANGVSSFTPANIGSYVFANTTSPYATIVGQPGTSAVTLSSMDDSISATQTIPFTFNFGGTDFTSYKINSNGWINLGGASVSTTNYSALNGSDNNVIAVFNRDLNGNNTTATSYYTQVTGTAPNRILKIEWVNVRSFSSTVNPATANFQLWLYEGSNIVEMRYGAFTTSSGRTAGGTVQVGLRGASNASVNVRSLNNIGAWSSPTVGTAAISTCAVGTFAAPLLPDNGRLYRFTPSNLPTYTYAWTSNPPGFTSSLQNPTVNPTVSTTYNVTVTSGTGCSATASVTVNIVADAIITTQPVAPAPLCQGGNFSMSVAATGPGLTYQWRLNGNNISGATAATYSVTGALPAQSGTYDVVVTPACGNVAISDPVTVIVNPTPTVTAPATQTYCVNATTLPIVLSGTPSGVTFEVSGGASIGLANQSDVTEIPSFTTTASGVATITILPKANGCIGTPVNFTIVVNALPSAPVMGGSTSPICENSPVNLTATSSALGYAMNPNSGVAFVDISTTGTAVTSIADDSEHNVTIPSFTYFGTTYTTARIGNNGVLVLGSTAGDIYWVNSPLPQGGSTSASTGLGNAGAAALCPWWDDLTPGTGASIRTQTVGNTFIVQWTNQDSFSATGTGTITFQIQLDTVTGQIHFVYNDVLFSGTDTVNDRGASATIGLNYNATAALQYSHNTASLNNGQSITFTPFALAYSWTGPNGFTSNQQNPTIASATTAASGTYTVTVTNTTTGCSIAGNRTISVLPNVTYYQDADNDGFGNIAVTSISCTGAPAGFVANSSDCNDANASIRPGAVDVCYDGIDNDCNGNIDNLGLPGGCTPIVST</sequence>
<feature type="non-terminal residue" evidence="4">
    <location>
        <position position="2625"/>
    </location>
</feature>
<dbReference type="InterPro" id="IPR003599">
    <property type="entry name" value="Ig_sub"/>
</dbReference>
<feature type="domain" description="Ig-like" evidence="2">
    <location>
        <begin position="1408"/>
        <end position="1496"/>
    </location>
</feature>
<name>A0A1M4XC73_9FLAO</name>
<dbReference type="Gene3D" id="2.60.40.1080">
    <property type="match status" value="1"/>
</dbReference>
<dbReference type="InterPro" id="IPR021655">
    <property type="entry name" value="Put_metal-bd"/>
</dbReference>
<dbReference type="CDD" id="cd00063">
    <property type="entry name" value="FN3"/>
    <property type="match status" value="2"/>
</dbReference>
<reference evidence="4 5" key="1">
    <citation type="submission" date="2016-11" db="EMBL/GenBank/DDBJ databases">
        <authorList>
            <person name="Jaros S."/>
            <person name="Januszkiewicz K."/>
            <person name="Wedrychowicz H."/>
        </authorList>
    </citation>
    <scope>NUCLEOTIDE SEQUENCE [LARGE SCALE GENOMIC DNA]</scope>
    <source>
        <strain evidence="4 5">DSM 25660</strain>
    </source>
</reference>
<dbReference type="STRING" id="1124188.SAMN05444377_1021"/>
<keyword evidence="1" id="KW-1133">Transmembrane helix</keyword>
<dbReference type="InterPro" id="IPR036179">
    <property type="entry name" value="Ig-like_dom_sf"/>
</dbReference>